<accession>A0A803PA04</accession>
<reference evidence="3" key="2">
    <citation type="submission" date="2021-03" db="UniProtKB">
        <authorList>
            <consortium name="EnsemblPlants"/>
        </authorList>
    </citation>
    <scope>IDENTIFICATION</scope>
</reference>
<dbReference type="SUPFAM" id="SSF56672">
    <property type="entry name" value="DNA/RNA polymerases"/>
    <property type="match status" value="1"/>
</dbReference>
<keyword evidence="4" id="KW-1185">Reference proteome</keyword>
<protein>
    <recommendedName>
        <fullName evidence="5">Reverse transcriptase domain-containing protein</fullName>
    </recommendedName>
</protein>
<dbReference type="Proteomes" id="UP000596661">
    <property type="component" value="Chromosome 3"/>
</dbReference>
<dbReference type="InterPro" id="IPR036691">
    <property type="entry name" value="Endo/exonu/phosph_ase_sf"/>
</dbReference>
<dbReference type="Pfam" id="PF00078">
    <property type="entry name" value="RVT_1"/>
    <property type="match status" value="1"/>
</dbReference>
<feature type="domain" description="Endonuclease/exonuclease/phosphatase" evidence="2">
    <location>
        <begin position="20"/>
        <end position="232"/>
    </location>
</feature>
<dbReference type="InterPro" id="IPR000477">
    <property type="entry name" value="RT_dom"/>
</dbReference>
<dbReference type="InterPro" id="IPR043502">
    <property type="entry name" value="DNA/RNA_pol_sf"/>
</dbReference>
<feature type="domain" description="Reverse transcriptase" evidence="1">
    <location>
        <begin position="476"/>
        <end position="687"/>
    </location>
</feature>
<sequence length="771" mass="87760">MTWPAKHYECIELELPRPGNQRTIQFLKEIVFQKRPDFIFLCETKCHKSKVVGLAQALNFDSVFVVDANGASGGIALLWKNKDSRSLLGYSKHHIDLQISISPTSPTWRLIGFYGEPNRNRRSDSWTLLQSLKDRSSLPWCVIGDINNIVRQEDKRGGRPYPQWLLTGFQQTLLQCGLEDIELQGHQFTWEKGRGTSAWIEVRPDRALISTSWNQLFHSATLSNLGFATSDHSPLFLEPVVVNNFAPSRRFRFENSWLKEPLCFEIIRDVWSQEHNISISNKINMFAEKLSSWGKELTGTLNHRIKSYKADLKKLHGLRDPTSVRRYAETKKKLYDAFDQRERKKNNQITQLKDDHGNWVSWESGLPIVVSNYFHELFQASGCACDEVIDCLPSAVTDLVNPELCQPIEDKEVREAVFQMHPDKSLGPDGMTSAFFQKCWTIVGEEVVKNVRSFFESGLLAEGCGDANVVVLPKTRNLECTSDLRPIALCNVLFKIITKVMVNRMKPFMDSIISENQSAFIPGRLISDNILVPFEVLHYLRRKRKAMLRNLGFVEKWIQLIMKCVKSAKYCVTHANNEVGPIIPTRGIRQGDPLSPYLFILCAEGFSALLRKYERRGWLHGCKVANGAPRVSHMLFADNSYLYCKATENEAQRIEEVLLKFELATGQKVNFSKSSIFFSVNTLSSMKDRINSILGMVTAAEDSLYLGLPSSMGRNKSATLGFLKNKVKNRLLGYGTKFLSRAGKKILIKTVAQALPSYECFLDSSRGHKRY</sequence>
<dbReference type="EMBL" id="UZAU01000264">
    <property type="status" value="NOT_ANNOTATED_CDS"/>
    <property type="molecule type" value="Genomic_DNA"/>
</dbReference>
<dbReference type="GO" id="GO:0003824">
    <property type="term" value="F:catalytic activity"/>
    <property type="evidence" value="ECO:0007669"/>
    <property type="project" value="InterPro"/>
</dbReference>
<evidence type="ECO:0000259" key="2">
    <source>
        <dbReference type="Pfam" id="PF03372"/>
    </source>
</evidence>
<dbReference type="InterPro" id="IPR052343">
    <property type="entry name" value="Retrotransposon-Effector_Assoc"/>
</dbReference>
<name>A0A803PA04_CANSA</name>
<reference evidence="3" key="1">
    <citation type="submission" date="2018-11" db="EMBL/GenBank/DDBJ databases">
        <authorList>
            <person name="Grassa J C."/>
        </authorList>
    </citation>
    <scope>NUCLEOTIDE SEQUENCE [LARGE SCALE GENOMIC DNA]</scope>
</reference>
<dbReference type="PANTHER" id="PTHR46890:SF48">
    <property type="entry name" value="RNA-DIRECTED DNA POLYMERASE"/>
    <property type="match status" value="1"/>
</dbReference>
<evidence type="ECO:0000259" key="1">
    <source>
        <dbReference type="Pfam" id="PF00078"/>
    </source>
</evidence>
<dbReference type="CDD" id="cd01650">
    <property type="entry name" value="RT_nLTR_like"/>
    <property type="match status" value="1"/>
</dbReference>
<evidence type="ECO:0000313" key="4">
    <source>
        <dbReference type="Proteomes" id="UP000596661"/>
    </source>
</evidence>
<proteinExistence type="predicted"/>
<dbReference type="OMA" id="HYECIEL"/>
<dbReference type="EnsemblPlants" id="evm.model.03.694">
    <property type="protein sequence ID" value="cds.evm.model.03.694"/>
    <property type="gene ID" value="evm.TU.03.694"/>
</dbReference>
<dbReference type="SUPFAM" id="SSF56219">
    <property type="entry name" value="DNase I-like"/>
    <property type="match status" value="1"/>
</dbReference>
<dbReference type="InterPro" id="IPR005135">
    <property type="entry name" value="Endo/exonuclease/phosphatase"/>
</dbReference>
<dbReference type="Gramene" id="evm.model.03.694">
    <property type="protein sequence ID" value="cds.evm.model.03.694"/>
    <property type="gene ID" value="evm.TU.03.694"/>
</dbReference>
<organism evidence="3 4">
    <name type="scientific">Cannabis sativa</name>
    <name type="common">Hemp</name>
    <name type="synonym">Marijuana</name>
    <dbReference type="NCBI Taxonomy" id="3483"/>
    <lineage>
        <taxon>Eukaryota</taxon>
        <taxon>Viridiplantae</taxon>
        <taxon>Streptophyta</taxon>
        <taxon>Embryophyta</taxon>
        <taxon>Tracheophyta</taxon>
        <taxon>Spermatophyta</taxon>
        <taxon>Magnoliopsida</taxon>
        <taxon>eudicotyledons</taxon>
        <taxon>Gunneridae</taxon>
        <taxon>Pentapetalae</taxon>
        <taxon>rosids</taxon>
        <taxon>fabids</taxon>
        <taxon>Rosales</taxon>
        <taxon>Cannabaceae</taxon>
        <taxon>Cannabis</taxon>
    </lineage>
</organism>
<dbReference type="AlphaFoldDB" id="A0A803PA04"/>
<dbReference type="Pfam" id="PF03372">
    <property type="entry name" value="Exo_endo_phos"/>
    <property type="match status" value="1"/>
</dbReference>
<dbReference type="Gene3D" id="3.60.10.10">
    <property type="entry name" value="Endonuclease/exonuclease/phosphatase"/>
    <property type="match status" value="1"/>
</dbReference>
<evidence type="ECO:0008006" key="5">
    <source>
        <dbReference type="Google" id="ProtNLM"/>
    </source>
</evidence>
<dbReference type="PANTHER" id="PTHR46890">
    <property type="entry name" value="NON-LTR RETROLELEMENT REVERSE TRANSCRIPTASE-LIKE PROTEIN-RELATED"/>
    <property type="match status" value="1"/>
</dbReference>
<evidence type="ECO:0000313" key="3">
    <source>
        <dbReference type="EnsemblPlants" id="cds.evm.model.03.694"/>
    </source>
</evidence>